<name>A0A3B0S3L4_9ZZZZ</name>
<feature type="domain" description="PD-(D/E)XK endonuclease-like" evidence="1">
    <location>
        <begin position="739"/>
        <end position="980"/>
    </location>
</feature>
<dbReference type="SUPFAM" id="SSF52540">
    <property type="entry name" value="P-loop containing nucleoside triphosphate hydrolases"/>
    <property type="match status" value="1"/>
</dbReference>
<dbReference type="AlphaFoldDB" id="A0A3B0S3L4"/>
<dbReference type="InterPro" id="IPR014153">
    <property type="entry name" value="Ds_break_AddB"/>
</dbReference>
<dbReference type="InterPro" id="IPR038726">
    <property type="entry name" value="PDDEXK_AddAB-type"/>
</dbReference>
<dbReference type="Gene3D" id="3.90.320.10">
    <property type="match status" value="1"/>
</dbReference>
<dbReference type="Pfam" id="PF12705">
    <property type="entry name" value="PDDEXK_1"/>
    <property type="match status" value="1"/>
</dbReference>
<accession>A0A3B0S3L4</accession>
<organism evidence="2">
    <name type="scientific">hydrothermal vent metagenome</name>
    <dbReference type="NCBI Taxonomy" id="652676"/>
    <lineage>
        <taxon>unclassified sequences</taxon>
        <taxon>metagenomes</taxon>
        <taxon>ecological metagenomes</taxon>
    </lineage>
</organism>
<dbReference type="InterPro" id="IPR011604">
    <property type="entry name" value="PDDEXK-like_dom_sf"/>
</dbReference>
<reference evidence="2" key="1">
    <citation type="submission" date="2018-06" db="EMBL/GenBank/DDBJ databases">
        <authorList>
            <person name="Zhirakovskaya E."/>
        </authorList>
    </citation>
    <scope>NUCLEOTIDE SEQUENCE</scope>
</reference>
<dbReference type="NCBIfam" id="TIGR02786">
    <property type="entry name" value="addB_alphas"/>
    <property type="match status" value="1"/>
</dbReference>
<sequence length="1014" mass="111088">MSHHTNTINPQVFTIPSGTDFQRALAGGMLTQSQADSSPFALHDNIVLTPTRRAVRTLGDAFLQLKPQNKATLLPQILPIGDVDADEPPFLSGKLPLQIPPEIASNRRLFCLAEIVQHRAKVSGAPVSLPSALAEAQAIASLLDTAAHEGVTDFTLATAEFSDFLATQPGHVQNAARFLEIINTYWPAFLAEQGLIDAATRRVKMLEALADEWRQNPTDKRVIAAGSTGSQKATANLLKVIANLPNGCVVLPGLDLELDERAWEQIASSPGHPQFGMYHLLQVLGVSRGEVKIWPQININQQQARRRRIINEAMTPAARTSDWLQRLQQLGKTHAMPVAELMQDALQGLSLIEADTEDEEALVLALAIRHTLEDKQKTAMLVTPDRALARRVRAALQFWEIEVDDSAGIVLPEEQTGVFLGLVLNWWLDPGEPVALLALLAHPLSCIGQAKGHVQNLAKALDIGFLRGVRRHKNLDQLAEKINASKHGQKQQLGALIQTLHGLFDALAATEQSVAVLATCHVQLAEQLAATDELAGAQNLWRGKGGEMASHLFRSLLEDSSPAGTTDLAGYQQIYEFFAGNISVRPTQPKGGRVRILGPLEARQQSADLVLLGGLDEGVWPSAVRNDPFLPRSLLTRLQLPDPERRLGLSAHDFAENACKPNVLLSRAARRGGTPGIASRWLWRLQTLCKAAAGQNAPELLRCKPDYLAHARQLRAVENLHPAPQPRPTPPVHLRPKGLSVTQIKTLIRNPYAIYGKKILRLIALDQIARQPGPLERGNAIHHALEDWHQQRQSGDMAAQQARLSEMIESKLLAAGFDLADMAVEAPAARRIADAYLVWQEEREAMGITVAKIEQKGSLLLDGWLTISAKTDRLDRAGNIWSVLDYKTGIPASTAEVFAGFDPQLPLTAAILQGGGFDGIGKAAEVEHLLYLQLSGGKKPLTERSLKASKDSIVQSIAELIELEQKRVLELFREFEKPQTPYLCQPRAKYTDSYSDYDLLARRAEWSAILSDAP</sequence>
<dbReference type="EMBL" id="UOEE01000274">
    <property type="protein sequence ID" value="VAV99377.1"/>
    <property type="molecule type" value="Genomic_DNA"/>
</dbReference>
<protein>
    <submittedName>
        <fullName evidence="2">FIG041266: ATP-dependent nuclease subunit B</fullName>
    </submittedName>
</protein>
<dbReference type="InterPro" id="IPR027417">
    <property type="entry name" value="P-loop_NTPase"/>
</dbReference>
<evidence type="ECO:0000313" key="2">
    <source>
        <dbReference type="EMBL" id="VAV99377.1"/>
    </source>
</evidence>
<evidence type="ECO:0000259" key="1">
    <source>
        <dbReference type="Pfam" id="PF12705"/>
    </source>
</evidence>
<proteinExistence type="predicted"/>
<gene>
    <name evidence="2" type="ORF">MNBD_ALPHA06-235</name>
</gene>